<evidence type="ECO:0000313" key="1">
    <source>
        <dbReference type="EMBL" id="OES25748.1"/>
    </source>
</evidence>
<reference evidence="1 2" key="1">
    <citation type="submission" date="2016-09" db="EMBL/GenBank/DDBJ databases">
        <title>Draft Genome Sequence of four Alteromonas macleodii strains isolated from copper coupons and grown long-term at elevated copper levels.</title>
        <authorList>
            <person name="Cusick K."/>
            <person name="Dale J."/>
            <person name="Little B."/>
            <person name="Biffinger J."/>
        </authorList>
    </citation>
    <scope>NUCLEOTIDE SEQUENCE [LARGE SCALE GENOMIC DNA]</scope>
    <source>
        <strain evidence="1 2">KCP01</strain>
    </source>
</reference>
<dbReference type="Proteomes" id="UP000095392">
    <property type="component" value="Unassembled WGS sequence"/>
</dbReference>
<dbReference type="EMBL" id="MIPY01000039">
    <property type="protein sequence ID" value="OES25748.1"/>
    <property type="molecule type" value="Genomic_DNA"/>
</dbReference>
<keyword evidence="2" id="KW-1185">Reference proteome</keyword>
<gene>
    <name evidence="1" type="ORF">BFV95_4266</name>
</gene>
<dbReference type="GO" id="GO:0003676">
    <property type="term" value="F:nucleic acid binding"/>
    <property type="evidence" value="ECO:0007669"/>
    <property type="project" value="InterPro"/>
</dbReference>
<name>A0AB36FLF9_ALTMA</name>
<dbReference type="InterPro" id="IPR036397">
    <property type="entry name" value="RNaseH_sf"/>
</dbReference>
<comment type="caution">
    <text evidence="1">The sequence shown here is derived from an EMBL/GenBank/DDBJ whole genome shotgun (WGS) entry which is preliminary data.</text>
</comment>
<protein>
    <submittedName>
        <fullName evidence="1">Uncharacterized protein</fullName>
    </submittedName>
</protein>
<evidence type="ECO:0000313" key="2">
    <source>
        <dbReference type="Proteomes" id="UP000095392"/>
    </source>
</evidence>
<dbReference type="Gene3D" id="3.30.420.10">
    <property type="entry name" value="Ribonuclease H-like superfamily/Ribonuclease H"/>
    <property type="match status" value="1"/>
</dbReference>
<sequence>MRLFSDSNYPPVRGTLLSINENEGILHTRGTIDFYQGSSQYSAKR</sequence>
<dbReference type="AlphaFoldDB" id="A0AB36FLF9"/>
<proteinExistence type="predicted"/>
<accession>A0AB36FLF9</accession>
<organism evidence="1 2">
    <name type="scientific">Alteromonas macleodii</name>
    <name type="common">Pseudoalteromonas macleodii</name>
    <dbReference type="NCBI Taxonomy" id="28108"/>
    <lineage>
        <taxon>Bacteria</taxon>
        <taxon>Pseudomonadati</taxon>
        <taxon>Pseudomonadota</taxon>
        <taxon>Gammaproteobacteria</taxon>
        <taxon>Alteromonadales</taxon>
        <taxon>Alteromonadaceae</taxon>
        <taxon>Alteromonas/Salinimonas group</taxon>
        <taxon>Alteromonas</taxon>
    </lineage>
</organism>